<dbReference type="EMBL" id="LPHD01000049">
    <property type="protein sequence ID" value="KWA84294.1"/>
    <property type="molecule type" value="Genomic_DNA"/>
</dbReference>
<dbReference type="Proteomes" id="UP000060630">
    <property type="component" value="Unassembled WGS sequence"/>
</dbReference>
<evidence type="ECO:0000313" key="1">
    <source>
        <dbReference type="EMBL" id="KWA84294.1"/>
    </source>
</evidence>
<dbReference type="AlphaFoldDB" id="A0A106QDT8"/>
<name>A0A106QDT8_9BURK</name>
<evidence type="ECO:0000313" key="2">
    <source>
        <dbReference type="Proteomes" id="UP000060630"/>
    </source>
</evidence>
<accession>A0A106QDT8</accession>
<sequence length="170" mass="20057">MWLTIPAYFAIGVVWAVLYLPRSVTLQARRYVAWRDATTDGHPLEQVLGAKTNQAEHVIHPDRFLEMRDHHSNGGFSERRIVVGFMVNIAFWPLRILEKFICDFLGAVWDAIWHTLRRWLSDLWRKVIVPACRWLYRRFVSIYQAIIQRANREAIADLELLNSNKNEVQQ</sequence>
<comment type="caution">
    <text evidence="1">The sequence shown here is derived from an EMBL/GenBank/DDBJ whole genome shotgun (WGS) entry which is preliminary data.</text>
</comment>
<gene>
    <name evidence="1" type="ORF">WL29_23340</name>
</gene>
<reference evidence="1 2" key="1">
    <citation type="submission" date="2015-11" db="EMBL/GenBank/DDBJ databases">
        <title>Expanding the genomic diversity of Burkholderia species for the development of highly accurate diagnostics.</title>
        <authorList>
            <person name="Sahl J."/>
            <person name="Keim P."/>
            <person name="Wagner D."/>
        </authorList>
    </citation>
    <scope>NUCLEOTIDE SEQUENCE [LARGE SCALE GENOMIC DNA]</scope>
    <source>
        <strain evidence="1 2">MSMB2087WGS</strain>
    </source>
</reference>
<organism evidence="1 2">
    <name type="scientific">Burkholderia ubonensis</name>
    <dbReference type="NCBI Taxonomy" id="101571"/>
    <lineage>
        <taxon>Bacteria</taxon>
        <taxon>Pseudomonadati</taxon>
        <taxon>Pseudomonadota</taxon>
        <taxon>Betaproteobacteria</taxon>
        <taxon>Burkholderiales</taxon>
        <taxon>Burkholderiaceae</taxon>
        <taxon>Burkholderia</taxon>
        <taxon>Burkholderia cepacia complex</taxon>
    </lineage>
</organism>
<protein>
    <submittedName>
        <fullName evidence="1">Uncharacterized protein</fullName>
    </submittedName>
</protein>
<proteinExistence type="predicted"/>